<accession>A0A9P5BUW9</accession>
<keyword evidence="2" id="KW-1185">Reference proteome</keyword>
<organism evidence="1 2">
    <name type="scientific">Didymella heteroderae</name>
    <dbReference type="NCBI Taxonomy" id="1769908"/>
    <lineage>
        <taxon>Eukaryota</taxon>
        <taxon>Fungi</taxon>
        <taxon>Dikarya</taxon>
        <taxon>Ascomycota</taxon>
        <taxon>Pezizomycotina</taxon>
        <taxon>Dothideomycetes</taxon>
        <taxon>Pleosporomycetidae</taxon>
        <taxon>Pleosporales</taxon>
        <taxon>Pleosporineae</taxon>
        <taxon>Didymellaceae</taxon>
        <taxon>Didymella</taxon>
    </lineage>
</organism>
<dbReference type="AlphaFoldDB" id="A0A9P5BUW9"/>
<gene>
    <name evidence="1" type="ORF">E8E12_000219</name>
</gene>
<protein>
    <submittedName>
        <fullName evidence="1">Uncharacterized protein</fullName>
    </submittedName>
</protein>
<sequence>YLVGDIRRDSSDDRTVCSLSSLALTCTQTASIARETLCVAPVVRSSKADVLISFLFKYPDLREKIECLTIETKETRTGNAYPAPIAHLDPVVLSQTKRHVRELCIRKYDQDCMIASLKSSRFEDHSILLGLLLTMLPRLSRLYLGGSILLNFPFLRNVVPNEPSDTDWPKPDWAAGPDLTWISRLIAPRLTALELPIDLRRNREEHIWTPLSVSQLPGFFPRLQWLSIPHMAATEITRTSAADVIPASLHTLILTDVRCNCFEQFSRGLFCADSSASRFLGLKKIALYHRYPSPGTDREIVSKLEDAGIEVLECIPDCCLRSGDEFYHPWKYSPDEIGRLENGRHEKYSTAWDRAALQCDSDDE</sequence>
<reference evidence="1" key="1">
    <citation type="submission" date="2019-04" db="EMBL/GenBank/DDBJ databases">
        <title>Sequencing of skin fungus with MAO and IRED activity.</title>
        <authorList>
            <person name="Marsaioli A.J."/>
            <person name="Bonatto J.M.C."/>
            <person name="Reis Junior O."/>
        </authorList>
    </citation>
    <scope>NUCLEOTIDE SEQUENCE</scope>
    <source>
        <strain evidence="1">28M1</strain>
    </source>
</reference>
<name>A0A9P5BUW9_9PLEO</name>
<feature type="non-terminal residue" evidence="1">
    <location>
        <position position="1"/>
    </location>
</feature>
<evidence type="ECO:0000313" key="1">
    <source>
        <dbReference type="EMBL" id="KAF3028310.1"/>
    </source>
</evidence>
<evidence type="ECO:0000313" key="2">
    <source>
        <dbReference type="Proteomes" id="UP000758155"/>
    </source>
</evidence>
<dbReference type="EMBL" id="SWKV01000330">
    <property type="protein sequence ID" value="KAF3028310.1"/>
    <property type="molecule type" value="Genomic_DNA"/>
</dbReference>
<proteinExistence type="predicted"/>
<comment type="caution">
    <text evidence="1">The sequence shown here is derived from an EMBL/GenBank/DDBJ whole genome shotgun (WGS) entry which is preliminary data.</text>
</comment>
<dbReference type="OrthoDB" id="3682027at2759"/>
<dbReference type="Proteomes" id="UP000758155">
    <property type="component" value="Unassembled WGS sequence"/>
</dbReference>